<dbReference type="GO" id="GO:0006355">
    <property type="term" value="P:regulation of DNA-templated transcription"/>
    <property type="evidence" value="ECO:0007669"/>
    <property type="project" value="InterPro"/>
</dbReference>
<sequence>MAITKKPTKPTPADTFISGAPDSTASTADAPRRVRKGRKVQITLTITESMLARVDELAAQLGQSRAAVINLAIFQTLETGVRIDGGD</sequence>
<evidence type="ECO:0000256" key="1">
    <source>
        <dbReference type="SAM" id="MobiDB-lite"/>
    </source>
</evidence>
<gene>
    <name evidence="3" type="ORF">C7443_1222</name>
</gene>
<evidence type="ECO:0000313" key="4">
    <source>
        <dbReference type="Proteomes" id="UP000246569"/>
    </source>
</evidence>
<evidence type="ECO:0000259" key="2">
    <source>
        <dbReference type="Pfam" id="PF01402"/>
    </source>
</evidence>
<dbReference type="Pfam" id="PF01402">
    <property type="entry name" value="RHH_1"/>
    <property type="match status" value="1"/>
</dbReference>
<dbReference type="EMBL" id="QGTJ01000022">
    <property type="protein sequence ID" value="PWV57742.1"/>
    <property type="molecule type" value="Genomic_DNA"/>
</dbReference>
<feature type="region of interest" description="Disordered" evidence="1">
    <location>
        <begin position="1"/>
        <end position="34"/>
    </location>
</feature>
<reference evidence="3 4" key="1">
    <citation type="submission" date="2018-05" db="EMBL/GenBank/DDBJ databases">
        <title>Genomic Encyclopedia of Type Strains, Phase IV (KMG-IV): sequencing the most valuable type-strain genomes for metagenomic binning, comparative biology and taxonomic classification.</title>
        <authorList>
            <person name="Goeker M."/>
        </authorList>
    </citation>
    <scope>NUCLEOTIDE SEQUENCE [LARGE SCALE GENOMIC DNA]</scope>
    <source>
        <strain evidence="3 4">DSM 23606</strain>
    </source>
</reference>
<dbReference type="Proteomes" id="UP000246569">
    <property type="component" value="Unassembled WGS sequence"/>
</dbReference>
<name>A0A317MMY0_9GAMM</name>
<protein>
    <submittedName>
        <fullName evidence="3">Ribbon-helix-helix CopG family protein</fullName>
    </submittedName>
</protein>
<proteinExistence type="predicted"/>
<comment type="caution">
    <text evidence="3">The sequence shown here is derived from an EMBL/GenBank/DDBJ whole genome shotgun (WGS) entry which is preliminary data.</text>
</comment>
<accession>A0A317MMY0</accession>
<evidence type="ECO:0000313" key="3">
    <source>
        <dbReference type="EMBL" id="PWV57742.1"/>
    </source>
</evidence>
<dbReference type="RefSeq" id="WP_110020708.1">
    <property type="nucleotide sequence ID" value="NZ_QGTJ01000022.1"/>
</dbReference>
<dbReference type="OrthoDB" id="7272485at2"/>
<dbReference type="AlphaFoldDB" id="A0A317MMY0"/>
<keyword evidence="4" id="KW-1185">Reference proteome</keyword>
<feature type="domain" description="Ribbon-helix-helix protein CopG" evidence="2">
    <location>
        <begin position="40"/>
        <end position="73"/>
    </location>
</feature>
<dbReference type="InterPro" id="IPR002145">
    <property type="entry name" value="CopG"/>
</dbReference>
<organism evidence="3 4">
    <name type="scientific">Plasticicumulans acidivorans</name>
    <dbReference type="NCBI Taxonomy" id="886464"/>
    <lineage>
        <taxon>Bacteria</taxon>
        <taxon>Pseudomonadati</taxon>
        <taxon>Pseudomonadota</taxon>
        <taxon>Gammaproteobacteria</taxon>
        <taxon>Candidatus Competibacteraceae</taxon>
        <taxon>Plasticicumulans</taxon>
    </lineage>
</organism>